<evidence type="ECO:0000256" key="1">
    <source>
        <dbReference type="SAM" id="Coils"/>
    </source>
</evidence>
<proteinExistence type="predicted"/>
<keyword evidence="2" id="KW-0812">Transmembrane</keyword>
<gene>
    <name evidence="3" type="ORF">G0U57_019309</name>
</gene>
<organism evidence="3 4">
    <name type="scientific">Chelydra serpentina</name>
    <name type="common">Snapping turtle</name>
    <name type="synonym">Testudo serpentina</name>
    <dbReference type="NCBI Taxonomy" id="8475"/>
    <lineage>
        <taxon>Eukaryota</taxon>
        <taxon>Metazoa</taxon>
        <taxon>Chordata</taxon>
        <taxon>Craniata</taxon>
        <taxon>Vertebrata</taxon>
        <taxon>Euteleostomi</taxon>
        <taxon>Archelosauria</taxon>
        <taxon>Testudinata</taxon>
        <taxon>Testudines</taxon>
        <taxon>Cryptodira</taxon>
        <taxon>Durocryptodira</taxon>
        <taxon>Americhelydia</taxon>
        <taxon>Chelydroidea</taxon>
        <taxon>Chelydridae</taxon>
        <taxon>Chelydra</taxon>
    </lineage>
</organism>
<dbReference type="AlphaFoldDB" id="A0A8T1S3R9"/>
<evidence type="ECO:0000313" key="4">
    <source>
        <dbReference type="Proteomes" id="UP000765507"/>
    </source>
</evidence>
<comment type="caution">
    <text evidence="3">The sequence shown here is derived from an EMBL/GenBank/DDBJ whole genome shotgun (WGS) entry which is preliminary data.</text>
</comment>
<dbReference type="EMBL" id="JAHGAV010000767">
    <property type="protein sequence ID" value="KAG6923772.1"/>
    <property type="molecule type" value="Genomic_DNA"/>
</dbReference>
<sequence>MKAVENQLEIQKQTIDSQYVGLIDKKSHLNNEMKERKLSQDLLQIQLKYHEKTNEHAQEMVTTAQKHLRKLTELQGKVRQEEKWHKIARNIALLFMPFSTLMAGIVSAIFQTSLYSAQRADQELQKAIGLYETRVSEHEQNICKCDIEKEETELKIKAGEMKIEEIEEKLSELENVMGKQEQFLRNLGLLVGDLEVLETTLKTDNESAWEILKKKVVKSLEGDQGLLNFLDKQEIRGFVRDLKKIIQSRADL</sequence>
<evidence type="ECO:0000256" key="2">
    <source>
        <dbReference type="SAM" id="Phobius"/>
    </source>
</evidence>
<evidence type="ECO:0000313" key="3">
    <source>
        <dbReference type="EMBL" id="KAG6923772.1"/>
    </source>
</evidence>
<dbReference type="Proteomes" id="UP000765507">
    <property type="component" value="Unassembled WGS sequence"/>
</dbReference>
<keyword evidence="2" id="KW-0472">Membrane</keyword>
<name>A0A8T1S3R9_CHESE</name>
<dbReference type="OrthoDB" id="9428091at2759"/>
<accession>A0A8T1S3R9</accession>
<keyword evidence="2" id="KW-1133">Transmembrane helix</keyword>
<feature type="transmembrane region" description="Helical" evidence="2">
    <location>
        <begin position="87"/>
        <end position="110"/>
    </location>
</feature>
<keyword evidence="1" id="KW-0175">Coiled coil</keyword>
<feature type="coiled-coil region" evidence="1">
    <location>
        <begin position="149"/>
        <end position="183"/>
    </location>
</feature>
<protein>
    <submittedName>
        <fullName evidence="3">Uncharacterized protein</fullName>
    </submittedName>
</protein>
<keyword evidence="4" id="KW-1185">Reference proteome</keyword>
<reference evidence="3 4" key="1">
    <citation type="journal article" date="2020" name="G3 (Bethesda)">
        <title>Draft Genome of the Common Snapping Turtle, Chelydra serpentina, a Model for Phenotypic Plasticity in Reptiles.</title>
        <authorList>
            <person name="Das D."/>
            <person name="Singh S.K."/>
            <person name="Bierstedt J."/>
            <person name="Erickson A."/>
            <person name="Galli G.L.J."/>
            <person name="Crossley D.A. 2nd"/>
            <person name="Rhen T."/>
        </authorList>
    </citation>
    <scope>NUCLEOTIDE SEQUENCE [LARGE SCALE GENOMIC DNA]</scope>
    <source>
        <strain evidence="3">KW</strain>
    </source>
</reference>